<organism evidence="3 4">
    <name type="scientific">Candidatus Daviesbacteria bacterium RIFCSPLOWO2_02_FULL_36_7</name>
    <dbReference type="NCBI Taxonomy" id="1797792"/>
    <lineage>
        <taxon>Bacteria</taxon>
        <taxon>Candidatus Daviesiibacteriota</taxon>
    </lineage>
</organism>
<evidence type="ECO:0000256" key="1">
    <source>
        <dbReference type="ARBA" id="ARBA00009981"/>
    </source>
</evidence>
<dbReference type="NCBIfam" id="TIGR01552">
    <property type="entry name" value="phd_fam"/>
    <property type="match status" value="1"/>
</dbReference>
<dbReference type="Gene3D" id="3.40.1620.10">
    <property type="entry name" value="YefM-like domain"/>
    <property type="match status" value="1"/>
</dbReference>
<reference evidence="3 4" key="1">
    <citation type="journal article" date="2016" name="Nat. Commun.">
        <title>Thousands of microbial genomes shed light on interconnected biogeochemical processes in an aquifer system.</title>
        <authorList>
            <person name="Anantharaman K."/>
            <person name="Brown C.T."/>
            <person name="Hug L.A."/>
            <person name="Sharon I."/>
            <person name="Castelle C.J."/>
            <person name="Probst A.J."/>
            <person name="Thomas B.C."/>
            <person name="Singh A."/>
            <person name="Wilkins M.J."/>
            <person name="Karaoz U."/>
            <person name="Brodie E.L."/>
            <person name="Williams K.H."/>
            <person name="Hubbard S.S."/>
            <person name="Banfield J.F."/>
        </authorList>
    </citation>
    <scope>NUCLEOTIDE SEQUENCE [LARGE SCALE GENOMIC DNA]</scope>
</reference>
<dbReference type="InterPro" id="IPR006442">
    <property type="entry name" value="Antitoxin_Phd/YefM"/>
</dbReference>
<accession>A0A1F5MI18</accession>
<dbReference type="AlphaFoldDB" id="A0A1F5MI18"/>
<name>A0A1F5MI18_9BACT</name>
<gene>
    <name evidence="3" type="ORF">A3I48_03960</name>
</gene>
<evidence type="ECO:0000313" key="4">
    <source>
        <dbReference type="Proteomes" id="UP000178859"/>
    </source>
</evidence>
<comment type="function">
    <text evidence="2">Antitoxin component of a type II toxin-antitoxin (TA) system.</text>
</comment>
<protein>
    <recommendedName>
        <fullName evidence="2">Antitoxin</fullName>
    </recommendedName>
</protein>
<comment type="caution">
    <text evidence="3">The sequence shown here is derived from an EMBL/GenBank/DDBJ whole genome shotgun (WGS) entry which is preliminary data.</text>
</comment>
<dbReference type="EMBL" id="MFDT01000008">
    <property type="protein sequence ID" value="OGE65027.1"/>
    <property type="molecule type" value="Genomic_DNA"/>
</dbReference>
<dbReference type="SUPFAM" id="SSF143120">
    <property type="entry name" value="YefM-like"/>
    <property type="match status" value="1"/>
</dbReference>
<proteinExistence type="inferred from homology"/>
<comment type="similarity">
    <text evidence="1 2">Belongs to the phD/YefM antitoxin family.</text>
</comment>
<evidence type="ECO:0000313" key="3">
    <source>
        <dbReference type="EMBL" id="OGE65027.1"/>
    </source>
</evidence>
<sequence>MITQKMTAKEARDNFTDLLGSVYYGKQSVVVEKKGRPFAVVVSPDEYKNYIEYKKAAKKRISEIIEEIQAANEQVLSSWNKDKNHEQTFKDITETVEEIRQERYAKRQKTKSGS</sequence>
<dbReference type="Pfam" id="PF02604">
    <property type="entry name" value="PhdYeFM_antitox"/>
    <property type="match status" value="1"/>
</dbReference>
<evidence type="ECO:0000256" key="2">
    <source>
        <dbReference type="RuleBase" id="RU362080"/>
    </source>
</evidence>
<dbReference type="Proteomes" id="UP000178859">
    <property type="component" value="Unassembled WGS sequence"/>
</dbReference>
<dbReference type="InterPro" id="IPR036165">
    <property type="entry name" value="YefM-like_sf"/>
</dbReference>